<dbReference type="Pfam" id="PF20578">
    <property type="entry name" value="aBig_2"/>
    <property type="match status" value="2"/>
</dbReference>
<accession>A0A9D1KA51</accession>
<feature type="domain" description="Atrophied bacterial Ig" evidence="1">
    <location>
        <begin position="369"/>
        <end position="438"/>
    </location>
</feature>
<proteinExistence type="predicted"/>
<feature type="non-terminal residue" evidence="2">
    <location>
        <position position="554"/>
    </location>
</feature>
<evidence type="ECO:0000313" key="2">
    <source>
        <dbReference type="EMBL" id="HIT17967.1"/>
    </source>
</evidence>
<dbReference type="EMBL" id="DVKI01000197">
    <property type="protein sequence ID" value="HIT17967.1"/>
    <property type="molecule type" value="Genomic_DNA"/>
</dbReference>
<evidence type="ECO:0000259" key="1">
    <source>
        <dbReference type="Pfam" id="PF20578"/>
    </source>
</evidence>
<comment type="caution">
    <text evidence="2">The sequence shown here is derived from an EMBL/GenBank/DDBJ whole genome shotgun (WGS) entry which is preliminary data.</text>
</comment>
<dbReference type="InterPro" id="IPR046780">
    <property type="entry name" value="aBig_2"/>
</dbReference>
<protein>
    <recommendedName>
        <fullName evidence="1">Atrophied bacterial Ig domain-containing protein</fullName>
    </recommendedName>
</protein>
<sequence>MKKGKLLMAFAAIALVLTGCNKDKGDTRTPEQKVDAAIEAVRNDWKAGKYAEDGVIEDFALMTSVDGISGVTITYTSDNAAVRISEDNKTAIVTRPEHDQSDALVTLTANFVCEKVSKDTKLGVMVLKKAAPVDETSVAEIQAAKDGTVVSMTGIVVGRSILDPKFDNFTAYVQHATEGGLYIYRAPGSDYDKLAVGNQVKVTGTKGSYSGLVQIAASTKETWQVEVLAENQTLPEYTDITSAVSSVEGNDNSKVSTLFQSTLVQLTGFRVTSVEQATIVDGVLDGSFNVLGMVGNTETMIRVKDDISESAALASTFQGFTAGDVLTVKGVGDWYNEFQLVPFSVEKTGNEEFTDQEKVDMAKESFSFNTSSVTADFKLPVTADHGVTVSWSSNNAAIAVNDENATVTRGEEDVTVTLTATFTLNDATATKTYEVTVVGTSSVETSTVLTRDSLFAGITETSYAAHNGDHVVNGYTVTTNQVMGQNNDKTANLDALQFQEAKGTITVKNISVTKVTLITVSTYDYDNNFTFQIGNQTLTPTISTRDMGVTNAGG</sequence>
<reference evidence="2" key="1">
    <citation type="submission" date="2020-10" db="EMBL/GenBank/DDBJ databases">
        <authorList>
            <person name="Gilroy R."/>
        </authorList>
    </citation>
    <scope>NUCLEOTIDE SEQUENCE</scope>
    <source>
        <strain evidence="2">14508</strain>
    </source>
</reference>
<reference evidence="2" key="2">
    <citation type="journal article" date="2021" name="PeerJ">
        <title>Extensive microbial diversity within the chicken gut microbiome revealed by metagenomics and culture.</title>
        <authorList>
            <person name="Gilroy R."/>
            <person name="Ravi A."/>
            <person name="Getino M."/>
            <person name="Pursley I."/>
            <person name="Horton D.L."/>
            <person name="Alikhan N.F."/>
            <person name="Baker D."/>
            <person name="Gharbi K."/>
            <person name="Hall N."/>
            <person name="Watson M."/>
            <person name="Adriaenssens E.M."/>
            <person name="Foster-Nyarko E."/>
            <person name="Jarju S."/>
            <person name="Secka A."/>
            <person name="Antonio M."/>
            <person name="Oren A."/>
            <person name="Chaudhuri R.R."/>
            <person name="La Ragione R."/>
            <person name="Hildebrand F."/>
            <person name="Pallen M.J."/>
        </authorList>
    </citation>
    <scope>NUCLEOTIDE SEQUENCE</scope>
    <source>
        <strain evidence="2">14508</strain>
    </source>
</reference>
<name>A0A9D1KA51_9FIRM</name>
<dbReference type="AlphaFoldDB" id="A0A9D1KA51"/>
<evidence type="ECO:0000313" key="3">
    <source>
        <dbReference type="Proteomes" id="UP000886893"/>
    </source>
</evidence>
<gene>
    <name evidence="2" type="ORF">IAD04_06330</name>
</gene>
<dbReference type="Proteomes" id="UP000886893">
    <property type="component" value="Unassembled WGS sequence"/>
</dbReference>
<organism evidence="2 3">
    <name type="scientific">Candidatus Caccosoma faecigallinarum</name>
    <dbReference type="NCBI Taxonomy" id="2840720"/>
    <lineage>
        <taxon>Bacteria</taxon>
        <taxon>Bacillati</taxon>
        <taxon>Bacillota</taxon>
        <taxon>Bacillota incertae sedis</taxon>
        <taxon>Candidatus Caccosoma</taxon>
    </lineage>
</organism>
<dbReference type="PROSITE" id="PS51257">
    <property type="entry name" value="PROKAR_LIPOPROTEIN"/>
    <property type="match status" value="1"/>
</dbReference>
<feature type="domain" description="Atrophied bacterial Ig" evidence="1">
    <location>
        <begin position="51"/>
        <end position="128"/>
    </location>
</feature>